<feature type="domain" description="SET" evidence="2">
    <location>
        <begin position="123"/>
        <end position="228"/>
    </location>
</feature>
<dbReference type="AlphaFoldDB" id="A0AAD6YNQ3"/>
<evidence type="ECO:0000313" key="4">
    <source>
        <dbReference type="Proteomes" id="UP001219525"/>
    </source>
</evidence>
<dbReference type="InterPro" id="IPR001214">
    <property type="entry name" value="SET_dom"/>
</dbReference>
<accession>A0AAD6YNQ3</accession>
<keyword evidence="4" id="KW-1185">Reference proteome</keyword>
<comment type="caution">
    <text evidence="3">The sequence shown here is derived from an EMBL/GenBank/DDBJ whole genome shotgun (WGS) entry which is preliminary data.</text>
</comment>
<evidence type="ECO:0000313" key="3">
    <source>
        <dbReference type="EMBL" id="KAJ7224700.1"/>
    </source>
</evidence>
<dbReference type="PROSITE" id="PS50280">
    <property type="entry name" value="SET"/>
    <property type="match status" value="1"/>
</dbReference>
<dbReference type="EMBL" id="JARJCW010000005">
    <property type="protein sequence ID" value="KAJ7224700.1"/>
    <property type="molecule type" value="Genomic_DNA"/>
</dbReference>
<reference evidence="3" key="1">
    <citation type="submission" date="2023-03" db="EMBL/GenBank/DDBJ databases">
        <title>Massive genome expansion in bonnet fungi (Mycena s.s.) driven by repeated elements and novel gene families across ecological guilds.</title>
        <authorList>
            <consortium name="Lawrence Berkeley National Laboratory"/>
            <person name="Harder C.B."/>
            <person name="Miyauchi S."/>
            <person name="Viragh M."/>
            <person name="Kuo A."/>
            <person name="Thoen E."/>
            <person name="Andreopoulos B."/>
            <person name="Lu D."/>
            <person name="Skrede I."/>
            <person name="Drula E."/>
            <person name="Henrissat B."/>
            <person name="Morin E."/>
            <person name="Kohler A."/>
            <person name="Barry K."/>
            <person name="LaButti K."/>
            <person name="Morin E."/>
            <person name="Salamov A."/>
            <person name="Lipzen A."/>
            <person name="Mereny Z."/>
            <person name="Hegedus B."/>
            <person name="Baldrian P."/>
            <person name="Stursova M."/>
            <person name="Weitz H."/>
            <person name="Taylor A."/>
            <person name="Grigoriev I.V."/>
            <person name="Nagy L.G."/>
            <person name="Martin F."/>
            <person name="Kauserud H."/>
        </authorList>
    </citation>
    <scope>NUCLEOTIDE SEQUENCE</scope>
    <source>
        <strain evidence="3">9144</strain>
    </source>
</reference>
<protein>
    <recommendedName>
        <fullName evidence="2">SET domain-containing protein</fullName>
    </recommendedName>
</protein>
<dbReference type="Gene3D" id="2.170.270.10">
    <property type="entry name" value="SET domain"/>
    <property type="match status" value="1"/>
</dbReference>
<dbReference type="InterPro" id="IPR046341">
    <property type="entry name" value="SET_dom_sf"/>
</dbReference>
<evidence type="ECO:0000256" key="1">
    <source>
        <dbReference type="SAM" id="MobiDB-lite"/>
    </source>
</evidence>
<dbReference type="Proteomes" id="UP001219525">
    <property type="component" value="Unassembled WGS sequence"/>
</dbReference>
<feature type="compositionally biased region" description="Pro residues" evidence="1">
    <location>
        <begin position="247"/>
        <end position="258"/>
    </location>
</feature>
<dbReference type="SMART" id="SM00317">
    <property type="entry name" value="SET"/>
    <property type="match status" value="1"/>
</dbReference>
<sequence>MSTDQSDLLYLWASMLGGASIPGSIGVHSKRHTHVNDLLASTGLTVDDKEADALRAAWETQLKPTLSNPADQSFELLRAAAELFANSQEAWCAQALGKADGTYPAFKQLLLSYSILFVPSCPVKITIITFENRPQFAIKAAVDIPQDTSLTSLLGLLSSDAASGVQHTHLSEMLAHDGVMRILMGPIRLVNHSHVANTHYHLLGNPRAIILQTIKDVAMGEEITVDYGPGHFDQEHQCRCEQCAGPRDPPPPIAPMVPAPGAAQARQKRKNVEKNRRRDEKRKKRKAEGSHAAA</sequence>
<organism evidence="3 4">
    <name type="scientific">Mycena pura</name>
    <dbReference type="NCBI Taxonomy" id="153505"/>
    <lineage>
        <taxon>Eukaryota</taxon>
        <taxon>Fungi</taxon>
        <taxon>Dikarya</taxon>
        <taxon>Basidiomycota</taxon>
        <taxon>Agaricomycotina</taxon>
        <taxon>Agaricomycetes</taxon>
        <taxon>Agaricomycetidae</taxon>
        <taxon>Agaricales</taxon>
        <taxon>Marasmiineae</taxon>
        <taxon>Mycenaceae</taxon>
        <taxon>Mycena</taxon>
    </lineage>
</organism>
<feature type="region of interest" description="Disordered" evidence="1">
    <location>
        <begin position="242"/>
        <end position="294"/>
    </location>
</feature>
<name>A0AAD6YNQ3_9AGAR</name>
<gene>
    <name evidence="3" type="ORF">GGX14DRAFT_557552</name>
</gene>
<dbReference type="SUPFAM" id="SSF82199">
    <property type="entry name" value="SET domain"/>
    <property type="match status" value="1"/>
</dbReference>
<evidence type="ECO:0000259" key="2">
    <source>
        <dbReference type="PROSITE" id="PS50280"/>
    </source>
</evidence>
<dbReference type="Pfam" id="PF00856">
    <property type="entry name" value="SET"/>
    <property type="match status" value="1"/>
</dbReference>
<proteinExistence type="predicted"/>